<keyword evidence="2 5" id="KW-0812">Transmembrane</keyword>
<sequence>MLFGDAVGSSGEGESGLDNDLVWLGDLLAVVGAVFYALYTIEIKKLVDPLKQKYGKEFSVSLFFGFVGILNLACMWPFLFILNAIGFEKFTVPTSTTFGYLTLNALLGTVLSDVLWAAAVVRTTPVVATVVLSSEIPLSILANELFSPRTFSWEFYVGCFLVVTSLVVVNIKSRQLCSRGSN</sequence>
<feature type="transmembrane region" description="Helical" evidence="5">
    <location>
        <begin position="62"/>
        <end position="86"/>
    </location>
</feature>
<proteinExistence type="predicted"/>
<dbReference type="EMBL" id="HBIB01035845">
    <property type="protein sequence ID" value="CAE0260952.1"/>
    <property type="molecule type" value="Transcribed_RNA"/>
</dbReference>
<evidence type="ECO:0000256" key="5">
    <source>
        <dbReference type="SAM" id="Phobius"/>
    </source>
</evidence>
<feature type="transmembrane region" description="Helical" evidence="5">
    <location>
        <begin position="98"/>
        <end position="119"/>
    </location>
</feature>
<reference evidence="8" key="1">
    <citation type="submission" date="2021-01" db="EMBL/GenBank/DDBJ databases">
        <authorList>
            <person name="Corre E."/>
            <person name="Pelletier E."/>
            <person name="Niang G."/>
            <person name="Scheremetjew M."/>
            <person name="Finn R."/>
            <person name="Kale V."/>
            <person name="Holt S."/>
            <person name="Cochrane G."/>
            <person name="Meng A."/>
            <person name="Brown T."/>
            <person name="Cohen L."/>
        </authorList>
    </citation>
    <scope>NUCLEOTIDE SEQUENCE</scope>
    <source>
        <strain evidence="8">NIES-2562</strain>
    </source>
</reference>
<gene>
    <name evidence="7" type="ORF">PBIL07802_LOCUS23240</name>
    <name evidence="8" type="ORF">PBIL07802_LOCUS23241</name>
</gene>
<dbReference type="InterPro" id="IPR037185">
    <property type="entry name" value="EmrE-like"/>
</dbReference>
<organism evidence="8">
    <name type="scientific">Palpitomonas bilix</name>
    <dbReference type="NCBI Taxonomy" id="652834"/>
    <lineage>
        <taxon>Eukaryota</taxon>
        <taxon>Eukaryota incertae sedis</taxon>
    </lineage>
</organism>
<evidence type="ECO:0000256" key="1">
    <source>
        <dbReference type="ARBA" id="ARBA00004141"/>
    </source>
</evidence>
<dbReference type="PANTHER" id="PTHR23051">
    <property type="entry name" value="SOLUTE CARRIER FAMILY 35, MEMBER F5"/>
    <property type="match status" value="1"/>
</dbReference>
<keyword evidence="3 5" id="KW-1133">Transmembrane helix</keyword>
<protein>
    <recommendedName>
        <fullName evidence="6">EamA domain-containing protein</fullName>
    </recommendedName>
</protein>
<evidence type="ECO:0000313" key="8">
    <source>
        <dbReference type="EMBL" id="CAE0260952.1"/>
    </source>
</evidence>
<feature type="domain" description="EamA" evidence="6">
    <location>
        <begin position="24"/>
        <end position="170"/>
    </location>
</feature>
<evidence type="ECO:0000256" key="3">
    <source>
        <dbReference type="ARBA" id="ARBA00022989"/>
    </source>
</evidence>
<feature type="transmembrane region" description="Helical" evidence="5">
    <location>
        <begin position="21"/>
        <end position="41"/>
    </location>
</feature>
<feature type="transmembrane region" description="Helical" evidence="5">
    <location>
        <begin position="153"/>
        <end position="171"/>
    </location>
</feature>
<comment type="subcellular location">
    <subcellularLocation>
        <location evidence="1">Membrane</location>
        <topology evidence="1">Multi-pass membrane protein</topology>
    </subcellularLocation>
</comment>
<dbReference type="AlphaFoldDB" id="A0A7S3DLE1"/>
<dbReference type="SUPFAM" id="SSF103481">
    <property type="entry name" value="Multidrug resistance efflux transporter EmrE"/>
    <property type="match status" value="1"/>
</dbReference>
<dbReference type="Pfam" id="PF00892">
    <property type="entry name" value="EamA"/>
    <property type="match status" value="1"/>
</dbReference>
<dbReference type="PANTHER" id="PTHR23051:SF0">
    <property type="entry name" value="SOLUTE CARRIER FAMILY 35 MEMBER F5"/>
    <property type="match status" value="1"/>
</dbReference>
<dbReference type="GO" id="GO:0016020">
    <property type="term" value="C:membrane"/>
    <property type="evidence" value="ECO:0007669"/>
    <property type="project" value="UniProtKB-SubCell"/>
</dbReference>
<evidence type="ECO:0000256" key="4">
    <source>
        <dbReference type="ARBA" id="ARBA00023136"/>
    </source>
</evidence>
<evidence type="ECO:0000313" key="7">
    <source>
        <dbReference type="EMBL" id="CAE0260951.1"/>
    </source>
</evidence>
<name>A0A7S3DLE1_9EUKA</name>
<accession>A0A7S3DLE1</accession>
<evidence type="ECO:0000256" key="2">
    <source>
        <dbReference type="ARBA" id="ARBA00022692"/>
    </source>
</evidence>
<dbReference type="InterPro" id="IPR000620">
    <property type="entry name" value="EamA_dom"/>
</dbReference>
<evidence type="ECO:0000259" key="6">
    <source>
        <dbReference type="Pfam" id="PF00892"/>
    </source>
</evidence>
<keyword evidence="4 5" id="KW-0472">Membrane</keyword>
<dbReference type="EMBL" id="HBIB01035844">
    <property type="protein sequence ID" value="CAE0260951.1"/>
    <property type="molecule type" value="Transcribed_RNA"/>
</dbReference>